<feature type="region of interest" description="Disordered" evidence="1">
    <location>
        <begin position="59"/>
        <end position="107"/>
    </location>
</feature>
<dbReference type="EMBL" id="LR215973">
    <property type="protein sequence ID" value="VFA96309.1"/>
    <property type="molecule type" value="Genomic_DNA"/>
</dbReference>
<evidence type="ECO:0000313" key="2">
    <source>
        <dbReference type="EMBL" id="VFA96309.1"/>
    </source>
</evidence>
<dbReference type="AlphaFoldDB" id="A0A4U8VVG0"/>
<name>A0A4U8VVG0_9NOCA</name>
<evidence type="ECO:0000313" key="3">
    <source>
        <dbReference type="Proteomes" id="UP000290439"/>
    </source>
</evidence>
<dbReference type="Proteomes" id="UP000290439">
    <property type="component" value="Chromosome"/>
</dbReference>
<feature type="compositionally biased region" description="Basic and acidic residues" evidence="1">
    <location>
        <begin position="98"/>
        <end position="107"/>
    </location>
</feature>
<organism evidence="2 3">
    <name type="scientific">Nocardia cyriacigeorgica</name>
    <dbReference type="NCBI Taxonomy" id="135487"/>
    <lineage>
        <taxon>Bacteria</taxon>
        <taxon>Bacillati</taxon>
        <taxon>Actinomycetota</taxon>
        <taxon>Actinomycetes</taxon>
        <taxon>Mycobacteriales</taxon>
        <taxon>Nocardiaceae</taxon>
        <taxon>Nocardia</taxon>
    </lineage>
</organism>
<protein>
    <submittedName>
        <fullName evidence="2">Uncharacterized protein</fullName>
    </submittedName>
</protein>
<feature type="compositionally biased region" description="Basic residues" evidence="1">
    <location>
        <begin position="67"/>
        <end position="82"/>
    </location>
</feature>
<reference evidence="2 3" key="1">
    <citation type="submission" date="2019-02" db="EMBL/GenBank/DDBJ databases">
        <authorList>
            <consortium name="Pathogen Informatics"/>
        </authorList>
    </citation>
    <scope>NUCLEOTIDE SEQUENCE [LARGE SCALE GENOMIC DNA]</scope>
    <source>
        <strain evidence="2 3">3012STDY6756504</strain>
    </source>
</reference>
<accession>A0A4U8VVG0</accession>
<gene>
    <name evidence="2" type="ORF">NCTC10797_00058</name>
</gene>
<evidence type="ECO:0000256" key="1">
    <source>
        <dbReference type="SAM" id="MobiDB-lite"/>
    </source>
</evidence>
<proteinExistence type="predicted"/>
<sequence length="241" mass="25681">MGITVALWAYIHRCVPAVGRGGLRGHQAMASTGVVTALGCHRGRGRGCRADRCSPADGLGPSSYPRARTRRRRNTRARHTHQTARGTPMARRPIQRSGCERPTRARRGRDLSVRVSELVDRGHCIVHLIVIGASTGGCAGALPITLPLRRSRVARHRVSALAHRGLRPCPGCRRGCAGVSGAGRRHAALASELSSSLPPVIPKRTGPLPGVGLAVDWRVELGSVHNPVALRMLAVLARLLG</sequence>